<evidence type="ECO:0000313" key="2">
    <source>
        <dbReference type="EMBL" id="SPF42825.1"/>
    </source>
</evidence>
<feature type="region of interest" description="Disordered" evidence="1">
    <location>
        <begin position="1"/>
        <end position="37"/>
    </location>
</feature>
<name>A0A2U3KT31_9BACT</name>
<feature type="compositionally biased region" description="Basic residues" evidence="1">
    <location>
        <begin position="15"/>
        <end position="26"/>
    </location>
</feature>
<dbReference type="Proteomes" id="UP000238701">
    <property type="component" value="Unassembled WGS sequence"/>
</dbReference>
<gene>
    <name evidence="2" type="ORF">SBA1_470049</name>
</gene>
<dbReference type="AlphaFoldDB" id="A0A2U3KT31"/>
<evidence type="ECO:0000313" key="3">
    <source>
        <dbReference type="Proteomes" id="UP000238701"/>
    </source>
</evidence>
<accession>A0A2U3KT31</accession>
<feature type="compositionally biased region" description="Polar residues" evidence="1">
    <location>
        <begin position="1"/>
        <end position="11"/>
    </location>
</feature>
<organism evidence="2 3">
    <name type="scientific">Candidatus Sulfotelmatobacter kueseliae</name>
    <dbReference type="NCBI Taxonomy" id="2042962"/>
    <lineage>
        <taxon>Bacteria</taxon>
        <taxon>Pseudomonadati</taxon>
        <taxon>Acidobacteriota</taxon>
        <taxon>Terriglobia</taxon>
        <taxon>Terriglobales</taxon>
        <taxon>Candidatus Korobacteraceae</taxon>
        <taxon>Candidatus Sulfotelmatobacter</taxon>
    </lineage>
</organism>
<proteinExistence type="predicted"/>
<reference evidence="3" key="1">
    <citation type="submission" date="2018-02" db="EMBL/GenBank/DDBJ databases">
        <authorList>
            <person name="Hausmann B."/>
        </authorList>
    </citation>
    <scope>NUCLEOTIDE SEQUENCE [LARGE SCALE GENOMIC DNA]</scope>
    <source>
        <strain evidence="3">Peat soil MAG SbA1</strain>
    </source>
</reference>
<evidence type="ECO:0000256" key="1">
    <source>
        <dbReference type="SAM" id="MobiDB-lite"/>
    </source>
</evidence>
<sequence>MAGVQATGNQEQPRRNRGKNQARHQVRSAVQPDDHQRGLCLVERRSGSFWTGSQCFSRSGRNPLAFGRRAATARRGGRPDHRGEGTRPIADLHLKAFLVEEGTTGKGTTSVVPKVARKNPSDPQRLKPPYSAAVAARVNSCPSRFRLAIYSNPRSALADRGAGRTIMSNWLQP</sequence>
<dbReference type="EMBL" id="OMOD01000141">
    <property type="protein sequence ID" value="SPF42825.1"/>
    <property type="molecule type" value="Genomic_DNA"/>
</dbReference>
<protein>
    <submittedName>
        <fullName evidence="2">Uncharacterized protein</fullName>
    </submittedName>
</protein>